<organism evidence="2 3">
    <name type="scientific">Aegilops tauschii subsp. strangulata</name>
    <name type="common">Goatgrass</name>
    <dbReference type="NCBI Taxonomy" id="200361"/>
    <lineage>
        <taxon>Eukaryota</taxon>
        <taxon>Viridiplantae</taxon>
        <taxon>Streptophyta</taxon>
        <taxon>Embryophyta</taxon>
        <taxon>Tracheophyta</taxon>
        <taxon>Spermatophyta</taxon>
        <taxon>Magnoliopsida</taxon>
        <taxon>Liliopsida</taxon>
        <taxon>Poales</taxon>
        <taxon>Poaceae</taxon>
        <taxon>BOP clade</taxon>
        <taxon>Pooideae</taxon>
        <taxon>Triticodae</taxon>
        <taxon>Triticeae</taxon>
        <taxon>Triticinae</taxon>
        <taxon>Aegilops</taxon>
    </lineage>
</organism>
<evidence type="ECO:0000313" key="2">
    <source>
        <dbReference type="EnsemblPlants" id="AET3Gv20471100.1"/>
    </source>
</evidence>
<reference evidence="3" key="2">
    <citation type="journal article" date="2017" name="Nat. Plants">
        <title>The Aegilops tauschii genome reveals multiple impacts of transposons.</title>
        <authorList>
            <person name="Zhao G."/>
            <person name="Zou C."/>
            <person name="Li K."/>
            <person name="Wang K."/>
            <person name="Li T."/>
            <person name="Gao L."/>
            <person name="Zhang X."/>
            <person name="Wang H."/>
            <person name="Yang Z."/>
            <person name="Liu X."/>
            <person name="Jiang W."/>
            <person name="Mao L."/>
            <person name="Kong X."/>
            <person name="Jiao Y."/>
            <person name="Jia J."/>
        </authorList>
    </citation>
    <scope>NUCLEOTIDE SEQUENCE [LARGE SCALE GENOMIC DNA]</scope>
    <source>
        <strain evidence="3">cv. AL8/78</strain>
    </source>
</reference>
<reference evidence="3" key="1">
    <citation type="journal article" date="2014" name="Science">
        <title>Ancient hybridizations among the ancestral genomes of bread wheat.</title>
        <authorList>
            <consortium name="International Wheat Genome Sequencing Consortium,"/>
            <person name="Marcussen T."/>
            <person name="Sandve S.R."/>
            <person name="Heier L."/>
            <person name="Spannagl M."/>
            <person name="Pfeifer M."/>
            <person name="Jakobsen K.S."/>
            <person name="Wulff B.B."/>
            <person name="Steuernagel B."/>
            <person name="Mayer K.F."/>
            <person name="Olsen O.A."/>
        </authorList>
    </citation>
    <scope>NUCLEOTIDE SEQUENCE [LARGE SCALE GENOMIC DNA]</scope>
    <source>
        <strain evidence="3">cv. AL8/78</strain>
    </source>
</reference>
<dbReference type="Gramene" id="AET3Gv20471100.1">
    <property type="protein sequence ID" value="AET3Gv20471100.1"/>
    <property type="gene ID" value="AET3Gv20471100"/>
</dbReference>
<dbReference type="Proteomes" id="UP000015105">
    <property type="component" value="Chromosome 3D"/>
</dbReference>
<dbReference type="PANTHER" id="PTHR47851">
    <property type="entry name" value="OS06G0588700 PROTEIN-RELATED"/>
    <property type="match status" value="1"/>
</dbReference>
<dbReference type="EnsemblPlants" id="AET3Gv20471100.1">
    <property type="protein sequence ID" value="AET3Gv20471100.1"/>
    <property type="gene ID" value="AET3Gv20471100"/>
</dbReference>
<dbReference type="AlphaFoldDB" id="A0A453EUX9"/>
<reference evidence="2" key="5">
    <citation type="journal article" date="2021" name="G3 (Bethesda)">
        <title>Aegilops tauschii genome assembly Aet v5.0 features greater sequence contiguity and improved annotation.</title>
        <authorList>
            <person name="Wang L."/>
            <person name="Zhu T."/>
            <person name="Rodriguez J.C."/>
            <person name="Deal K.R."/>
            <person name="Dubcovsky J."/>
            <person name="McGuire P.E."/>
            <person name="Lux T."/>
            <person name="Spannagl M."/>
            <person name="Mayer K.F.X."/>
            <person name="Baldrich P."/>
            <person name="Meyers B.C."/>
            <person name="Huo N."/>
            <person name="Gu Y.Q."/>
            <person name="Zhou H."/>
            <person name="Devos K.M."/>
            <person name="Bennetzen J.L."/>
            <person name="Unver T."/>
            <person name="Budak H."/>
            <person name="Gulick P.J."/>
            <person name="Galiba G."/>
            <person name="Kalapos B."/>
            <person name="Nelson D.R."/>
            <person name="Li P."/>
            <person name="You F.M."/>
            <person name="Luo M.C."/>
            <person name="Dvorak J."/>
        </authorList>
    </citation>
    <scope>NUCLEOTIDE SEQUENCE [LARGE SCALE GENOMIC DNA]</scope>
    <source>
        <strain evidence="2">cv. AL8/78</strain>
    </source>
</reference>
<reference evidence="2" key="3">
    <citation type="journal article" date="2017" name="Nature">
        <title>Genome sequence of the progenitor of the wheat D genome Aegilops tauschii.</title>
        <authorList>
            <person name="Luo M.C."/>
            <person name="Gu Y.Q."/>
            <person name="Puiu D."/>
            <person name="Wang H."/>
            <person name="Twardziok S.O."/>
            <person name="Deal K.R."/>
            <person name="Huo N."/>
            <person name="Zhu T."/>
            <person name="Wang L."/>
            <person name="Wang Y."/>
            <person name="McGuire P.E."/>
            <person name="Liu S."/>
            <person name="Long H."/>
            <person name="Ramasamy R.K."/>
            <person name="Rodriguez J.C."/>
            <person name="Van S.L."/>
            <person name="Yuan L."/>
            <person name="Wang Z."/>
            <person name="Xia Z."/>
            <person name="Xiao L."/>
            <person name="Anderson O.D."/>
            <person name="Ouyang S."/>
            <person name="Liang Y."/>
            <person name="Zimin A.V."/>
            <person name="Pertea G."/>
            <person name="Qi P."/>
            <person name="Bennetzen J.L."/>
            <person name="Dai X."/>
            <person name="Dawson M.W."/>
            <person name="Muller H.G."/>
            <person name="Kugler K."/>
            <person name="Rivarola-Duarte L."/>
            <person name="Spannagl M."/>
            <person name="Mayer K.F.X."/>
            <person name="Lu F.H."/>
            <person name="Bevan M.W."/>
            <person name="Leroy P."/>
            <person name="Li P."/>
            <person name="You F.M."/>
            <person name="Sun Q."/>
            <person name="Liu Z."/>
            <person name="Lyons E."/>
            <person name="Wicker T."/>
            <person name="Salzberg S.L."/>
            <person name="Devos K.M."/>
            <person name="Dvorak J."/>
        </authorList>
    </citation>
    <scope>NUCLEOTIDE SEQUENCE [LARGE SCALE GENOMIC DNA]</scope>
    <source>
        <strain evidence="2">cv. AL8/78</strain>
    </source>
</reference>
<accession>A0A453EUX9</accession>
<dbReference type="PANTHER" id="PTHR47851:SF7">
    <property type="entry name" value="MYB_SANT-LIKE DOMAIN-CONTAINING PROTEIN"/>
    <property type="match status" value="1"/>
</dbReference>
<evidence type="ECO:0000313" key="3">
    <source>
        <dbReference type="Proteomes" id="UP000015105"/>
    </source>
</evidence>
<feature type="compositionally biased region" description="Polar residues" evidence="1">
    <location>
        <begin position="60"/>
        <end position="70"/>
    </location>
</feature>
<name>A0A453EUX9_AEGTS</name>
<keyword evidence="3" id="KW-1185">Reference proteome</keyword>
<sequence>GLGFCEANGYSFCGALEKSLKSEKYQGCGRFQKAGLQNEDLLAKIFEDLRNTGEDHWSPANGSLPQSPQNVDAEDQRDENNDRK</sequence>
<evidence type="ECO:0000256" key="1">
    <source>
        <dbReference type="SAM" id="MobiDB-lite"/>
    </source>
</evidence>
<feature type="region of interest" description="Disordered" evidence="1">
    <location>
        <begin position="52"/>
        <end position="84"/>
    </location>
</feature>
<reference evidence="2" key="4">
    <citation type="submission" date="2019-03" db="UniProtKB">
        <authorList>
            <consortium name="EnsemblPlants"/>
        </authorList>
    </citation>
    <scope>IDENTIFICATION</scope>
</reference>
<protein>
    <submittedName>
        <fullName evidence="2">Uncharacterized protein</fullName>
    </submittedName>
</protein>
<proteinExistence type="predicted"/>